<dbReference type="VEuPathDB" id="CryptoDB:Vbra_4969"/>
<protein>
    <submittedName>
        <fullName evidence="2">Uncharacterized protein</fullName>
    </submittedName>
</protein>
<evidence type="ECO:0000313" key="3">
    <source>
        <dbReference type="Proteomes" id="UP000041254"/>
    </source>
</evidence>
<feature type="region of interest" description="Disordered" evidence="1">
    <location>
        <begin position="1"/>
        <end position="80"/>
    </location>
</feature>
<evidence type="ECO:0000313" key="2">
    <source>
        <dbReference type="EMBL" id="CEL95640.1"/>
    </source>
</evidence>
<feature type="compositionally biased region" description="Basic residues" evidence="1">
    <location>
        <begin position="56"/>
        <end position="80"/>
    </location>
</feature>
<name>A0A0G4EHI1_VITBC</name>
<gene>
    <name evidence="2" type="ORF">Vbra_4969</name>
</gene>
<dbReference type="InParanoid" id="A0A0G4EHI1"/>
<dbReference type="EMBL" id="CDMY01000234">
    <property type="protein sequence ID" value="CEL95640.1"/>
    <property type="molecule type" value="Genomic_DNA"/>
</dbReference>
<feature type="compositionally biased region" description="Acidic residues" evidence="1">
    <location>
        <begin position="30"/>
        <end position="40"/>
    </location>
</feature>
<dbReference type="Proteomes" id="UP000041254">
    <property type="component" value="Unassembled WGS sequence"/>
</dbReference>
<organism evidence="2 3">
    <name type="scientific">Vitrella brassicaformis (strain CCMP3155)</name>
    <dbReference type="NCBI Taxonomy" id="1169540"/>
    <lineage>
        <taxon>Eukaryota</taxon>
        <taxon>Sar</taxon>
        <taxon>Alveolata</taxon>
        <taxon>Colpodellida</taxon>
        <taxon>Vitrellaceae</taxon>
        <taxon>Vitrella</taxon>
    </lineage>
</organism>
<accession>A0A0G4EHI1</accession>
<keyword evidence="3" id="KW-1185">Reference proteome</keyword>
<sequence length="80" mass="8824">MVRQPYQDRPAETLDRPRHRKPSKRNLEADGADGSDDDDAAAMAAAAHQPAPQPKSKPKGRPKGRARVAARRRQQLKGMS</sequence>
<reference evidence="2 3" key="1">
    <citation type="submission" date="2014-11" db="EMBL/GenBank/DDBJ databases">
        <authorList>
            <person name="Zhu J."/>
            <person name="Qi W."/>
            <person name="Song R."/>
        </authorList>
    </citation>
    <scope>NUCLEOTIDE SEQUENCE [LARGE SCALE GENOMIC DNA]</scope>
</reference>
<proteinExistence type="predicted"/>
<evidence type="ECO:0000256" key="1">
    <source>
        <dbReference type="SAM" id="MobiDB-lite"/>
    </source>
</evidence>
<dbReference type="AlphaFoldDB" id="A0A0G4EHI1"/>